<dbReference type="PANTHER" id="PTHR30419:SF28">
    <property type="entry name" value="HTH-TYPE TRANSCRIPTIONAL REGULATOR BSDA"/>
    <property type="match status" value="1"/>
</dbReference>
<reference evidence="6 7" key="1">
    <citation type="submission" date="2021-03" db="EMBL/GenBank/DDBJ databases">
        <authorList>
            <person name="Gilmore M.S."/>
            <person name="Schwartzman J."/>
            <person name="Van Tyne D."/>
            <person name="Martin M."/>
            <person name="Earl A.M."/>
            <person name="Manson A.L."/>
            <person name="Straub T."/>
            <person name="Salamzade R."/>
            <person name="Saavedra J."/>
            <person name="Lebreton F."/>
            <person name="Prichula J."/>
            <person name="Schaufler K."/>
            <person name="Gaca A."/>
            <person name="Sgardioli B."/>
            <person name="Wagenaar J."/>
            <person name="Strong T."/>
        </authorList>
    </citation>
    <scope>NUCLEOTIDE SEQUENCE [LARGE SCALE GENOMIC DNA]</scope>
    <source>
        <strain evidence="6 7">665A</strain>
    </source>
</reference>
<dbReference type="SUPFAM" id="SSF46785">
    <property type="entry name" value="Winged helix' DNA-binding domain"/>
    <property type="match status" value="1"/>
</dbReference>
<dbReference type="Gene3D" id="3.40.190.290">
    <property type="match status" value="1"/>
</dbReference>
<dbReference type="InterPro" id="IPR036390">
    <property type="entry name" value="WH_DNA-bd_sf"/>
</dbReference>
<dbReference type="SUPFAM" id="SSF53850">
    <property type="entry name" value="Periplasmic binding protein-like II"/>
    <property type="match status" value="1"/>
</dbReference>
<keyword evidence="4" id="KW-0804">Transcription</keyword>
<evidence type="ECO:0000256" key="1">
    <source>
        <dbReference type="ARBA" id="ARBA00009437"/>
    </source>
</evidence>
<dbReference type="InterPro" id="IPR036388">
    <property type="entry name" value="WH-like_DNA-bd_sf"/>
</dbReference>
<dbReference type="CDD" id="cd05466">
    <property type="entry name" value="PBP2_LTTR_substrate"/>
    <property type="match status" value="1"/>
</dbReference>
<name>A0ABV0ESE4_9ENTE</name>
<dbReference type="PRINTS" id="PR00039">
    <property type="entry name" value="HTHLYSR"/>
</dbReference>
<dbReference type="PANTHER" id="PTHR30419">
    <property type="entry name" value="HTH-TYPE TRANSCRIPTIONAL REGULATOR YBHD"/>
    <property type="match status" value="1"/>
</dbReference>
<evidence type="ECO:0000259" key="5">
    <source>
        <dbReference type="PROSITE" id="PS50931"/>
    </source>
</evidence>
<dbReference type="Gene3D" id="1.10.10.10">
    <property type="entry name" value="Winged helix-like DNA-binding domain superfamily/Winged helix DNA-binding domain"/>
    <property type="match status" value="1"/>
</dbReference>
<reference evidence="6 7" key="2">
    <citation type="submission" date="2024-02" db="EMBL/GenBank/DDBJ databases">
        <title>The Genome Sequence of Enterococcus sp. DIV0159.</title>
        <authorList>
            <person name="Earl A."/>
            <person name="Manson A."/>
            <person name="Gilmore M."/>
            <person name="Sanders J."/>
            <person name="Shea T."/>
            <person name="Howe W."/>
            <person name="Livny J."/>
            <person name="Cuomo C."/>
            <person name="Neafsey D."/>
            <person name="Birren B."/>
        </authorList>
    </citation>
    <scope>NUCLEOTIDE SEQUENCE [LARGE SCALE GENOMIC DNA]</scope>
    <source>
        <strain evidence="6 7">665A</strain>
    </source>
</reference>
<keyword evidence="2" id="KW-0805">Transcription regulation</keyword>
<comment type="caution">
    <text evidence="6">The sequence shown here is derived from an EMBL/GenBank/DDBJ whole genome shotgun (WGS) entry which is preliminary data.</text>
</comment>
<proteinExistence type="inferred from homology"/>
<accession>A0ABV0ESE4</accession>
<dbReference type="InterPro" id="IPR005119">
    <property type="entry name" value="LysR_subst-bd"/>
</dbReference>
<dbReference type="InterPro" id="IPR050950">
    <property type="entry name" value="HTH-type_LysR_regulators"/>
</dbReference>
<dbReference type="Proteomes" id="UP000664357">
    <property type="component" value="Unassembled WGS sequence"/>
</dbReference>
<evidence type="ECO:0000313" key="7">
    <source>
        <dbReference type="Proteomes" id="UP000664357"/>
    </source>
</evidence>
<keyword evidence="3" id="KW-0238">DNA-binding</keyword>
<evidence type="ECO:0000256" key="4">
    <source>
        <dbReference type="ARBA" id="ARBA00023163"/>
    </source>
</evidence>
<dbReference type="InterPro" id="IPR000847">
    <property type="entry name" value="LysR_HTH_N"/>
</dbReference>
<keyword evidence="7" id="KW-1185">Reference proteome</keyword>
<evidence type="ECO:0000256" key="2">
    <source>
        <dbReference type="ARBA" id="ARBA00023015"/>
    </source>
</evidence>
<feature type="domain" description="HTH lysR-type" evidence="5">
    <location>
        <begin position="1"/>
        <end position="56"/>
    </location>
</feature>
<protein>
    <recommendedName>
        <fullName evidence="5">HTH lysR-type domain-containing protein</fullName>
    </recommendedName>
</protein>
<evidence type="ECO:0000313" key="6">
    <source>
        <dbReference type="EMBL" id="MEO1771548.1"/>
    </source>
</evidence>
<evidence type="ECO:0000256" key="3">
    <source>
        <dbReference type="ARBA" id="ARBA00023125"/>
    </source>
</evidence>
<dbReference type="Pfam" id="PF03466">
    <property type="entry name" value="LysR_substrate"/>
    <property type="match status" value="1"/>
</dbReference>
<comment type="similarity">
    <text evidence="1">Belongs to the LysR transcriptional regulatory family.</text>
</comment>
<dbReference type="Pfam" id="PF00126">
    <property type="entry name" value="HTH_1"/>
    <property type="match status" value="1"/>
</dbReference>
<gene>
    <name evidence="6" type="ORF">JZO67_003529</name>
</gene>
<dbReference type="PROSITE" id="PS50931">
    <property type="entry name" value="HTH_LYSR"/>
    <property type="match status" value="1"/>
</dbReference>
<sequence length="296" mass="33949">MEKYDVILEVVRTSNISKAAKNLNYSQSAISQTIKSFESEMGFPIFKRLNSGVQLLPNAQDVIKSLEIIHQENQKLQQLSDSMTQSEIGTVRIGSFISFAMTYLPKILKEFTTKYPKIKFEIFTGNQQEIYTKLHRNEIDIAFTSMYGMEEFSCEVFLKDEFVVVLPCDHPLVTESTISINRIVEETYILSGERFDFEIGSFIHSLGLEPQYTFEIFDELVALKLIEAGFGISIFSKFFLDSIPNHVTVAIRPIKEHYYRSLVIARNPEVYSSAASDIFKGFATAWFDKLDQFPKI</sequence>
<dbReference type="RefSeq" id="WP_207703704.1">
    <property type="nucleotide sequence ID" value="NZ_JAFREL020000003.1"/>
</dbReference>
<organism evidence="6 7">
    <name type="scientific">Candidatus Enterococcus ferrettii</name>
    <dbReference type="NCBI Taxonomy" id="2815324"/>
    <lineage>
        <taxon>Bacteria</taxon>
        <taxon>Bacillati</taxon>
        <taxon>Bacillota</taxon>
        <taxon>Bacilli</taxon>
        <taxon>Lactobacillales</taxon>
        <taxon>Enterococcaceae</taxon>
        <taxon>Enterococcus</taxon>
    </lineage>
</organism>
<dbReference type="EMBL" id="JAFREL020000003">
    <property type="protein sequence ID" value="MEO1771548.1"/>
    <property type="molecule type" value="Genomic_DNA"/>
</dbReference>